<dbReference type="Proteomes" id="UP000516072">
    <property type="component" value="Chromosome"/>
</dbReference>
<dbReference type="EMBL" id="LR778175">
    <property type="protein sequence ID" value="CAB1274530.1"/>
    <property type="molecule type" value="Genomic_DNA"/>
</dbReference>
<sequence length="75" mass="8745">MWRRFFARTISFFILILFIVFDTIARVYQGNHSTEIIIVWFLSVFIAAIFIVGATLGKWVFGIRVKTPQGIYLTL</sequence>
<keyword evidence="1" id="KW-0812">Transmembrane</keyword>
<evidence type="ECO:0000256" key="1">
    <source>
        <dbReference type="SAM" id="Phobius"/>
    </source>
</evidence>
<keyword evidence="1" id="KW-1133">Transmembrane helix</keyword>
<keyword evidence="1" id="KW-0472">Membrane</keyword>
<evidence type="ECO:0000313" key="3">
    <source>
        <dbReference type="Proteomes" id="UP000516072"/>
    </source>
</evidence>
<organism evidence="2 3">
    <name type="scientific">Candidatus Nitrosacidococcus tergens</name>
    <dbReference type="NCBI Taxonomy" id="553981"/>
    <lineage>
        <taxon>Bacteria</taxon>
        <taxon>Pseudomonadati</taxon>
        <taxon>Pseudomonadota</taxon>
        <taxon>Gammaproteobacteria</taxon>
        <taxon>Chromatiales</taxon>
        <taxon>Chromatiaceae</taxon>
        <taxon>Candidatus Nitrosacidococcus</taxon>
    </lineage>
</organism>
<feature type="transmembrane region" description="Helical" evidence="1">
    <location>
        <begin position="37"/>
        <end position="61"/>
    </location>
</feature>
<protein>
    <submittedName>
        <fullName evidence="2">Uncharacterized protein</fullName>
    </submittedName>
</protein>
<feature type="transmembrane region" description="Helical" evidence="1">
    <location>
        <begin position="5"/>
        <end position="25"/>
    </location>
</feature>
<proteinExistence type="predicted"/>
<keyword evidence="3" id="KW-1185">Reference proteome</keyword>
<gene>
    <name evidence="2" type="ORF">NSCAC_0215</name>
</gene>
<reference evidence="2 3" key="1">
    <citation type="submission" date="2020-03" db="EMBL/GenBank/DDBJ databases">
        <authorList>
            <person name="Picone N."/>
        </authorList>
    </citation>
    <scope>NUCLEOTIDE SEQUENCE [LARGE SCALE GENOMIC DNA]</scope>
    <source>
        <strain evidence="2">NSCAC1</strain>
    </source>
</reference>
<dbReference type="AlphaFoldDB" id="A0A7G1Q7R8"/>
<name>A0A7G1Q7R8_9GAMM</name>
<dbReference type="RefSeq" id="WP_197744597.1">
    <property type="nucleotide sequence ID" value="NZ_LR778175.1"/>
</dbReference>
<evidence type="ECO:0000313" key="2">
    <source>
        <dbReference type="EMBL" id="CAB1274530.1"/>
    </source>
</evidence>
<accession>A0A7G1Q7R8</accession>
<dbReference type="KEGG" id="ntg:NSCAC_0215"/>